<name>A0ABQ3VZL5_9LACO</name>
<proteinExistence type="predicted"/>
<accession>A0ABQ3VZL5</accession>
<dbReference type="EMBL" id="BNJR01000012">
    <property type="protein sequence ID" value="GHP14025.1"/>
    <property type="molecule type" value="Genomic_DNA"/>
</dbReference>
<keyword evidence="2" id="KW-1185">Reference proteome</keyword>
<evidence type="ECO:0008006" key="3">
    <source>
        <dbReference type="Google" id="ProtNLM"/>
    </source>
</evidence>
<organism evidence="1 2">
    <name type="scientific">Lentilactobacillus fungorum</name>
    <dbReference type="NCBI Taxonomy" id="2201250"/>
    <lineage>
        <taxon>Bacteria</taxon>
        <taxon>Bacillati</taxon>
        <taxon>Bacillota</taxon>
        <taxon>Bacilli</taxon>
        <taxon>Lactobacillales</taxon>
        <taxon>Lactobacillaceae</taxon>
        <taxon>Lentilactobacillus</taxon>
    </lineage>
</organism>
<evidence type="ECO:0000313" key="2">
    <source>
        <dbReference type="Proteomes" id="UP000604765"/>
    </source>
</evidence>
<gene>
    <name evidence="1" type="ORF">YK48G_14500</name>
</gene>
<comment type="caution">
    <text evidence="1">The sequence shown here is derived from an EMBL/GenBank/DDBJ whole genome shotgun (WGS) entry which is preliminary data.</text>
</comment>
<reference evidence="1 2" key="1">
    <citation type="journal article" date="2021" name="Int. J. Syst. Evol. Microbiol.">
        <title>Lentilactobacillus fungorum sp. nov., isolated from spent mushroom substrates.</title>
        <authorList>
            <person name="Tohno M."/>
            <person name="Tanizawa Y."/>
            <person name="Kojima Y."/>
            <person name="Sakamoto M."/>
            <person name="Ohkuma M."/>
            <person name="Kobayashi H."/>
        </authorList>
    </citation>
    <scope>NUCLEOTIDE SEQUENCE [LARGE SCALE GENOMIC DNA]</scope>
    <source>
        <strain evidence="1 2">YK48G</strain>
    </source>
</reference>
<dbReference type="RefSeq" id="WP_203630034.1">
    <property type="nucleotide sequence ID" value="NZ_BNJR01000012.1"/>
</dbReference>
<dbReference type="Proteomes" id="UP000604765">
    <property type="component" value="Unassembled WGS sequence"/>
</dbReference>
<evidence type="ECO:0000313" key="1">
    <source>
        <dbReference type="EMBL" id="GHP14025.1"/>
    </source>
</evidence>
<sequence length="64" mass="6900">MEEKMAASNIESLVNITPIKVLSQSMNTIAQAIDDAASDGNQKQVLRLVDSAESLLKAITQLNQ</sequence>
<protein>
    <recommendedName>
        <fullName evidence="3">Methyl-accepting chemotaxis protein</fullName>
    </recommendedName>
</protein>